<name>A0A9P4PPU5_9PLEO</name>
<accession>A0A9P4PPU5</accession>
<feature type="region of interest" description="Disordered" evidence="1">
    <location>
        <begin position="1"/>
        <end position="63"/>
    </location>
</feature>
<evidence type="ECO:0000313" key="3">
    <source>
        <dbReference type="Proteomes" id="UP000799764"/>
    </source>
</evidence>
<reference evidence="2" key="1">
    <citation type="journal article" date="2020" name="Stud. Mycol.">
        <title>101 Dothideomycetes genomes: a test case for predicting lifestyles and emergence of pathogens.</title>
        <authorList>
            <person name="Haridas S."/>
            <person name="Albert R."/>
            <person name="Binder M."/>
            <person name="Bloem J."/>
            <person name="Labutti K."/>
            <person name="Salamov A."/>
            <person name="Andreopoulos B."/>
            <person name="Baker S."/>
            <person name="Barry K."/>
            <person name="Bills G."/>
            <person name="Bluhm B."/>
            <person name="Cannon C."/>
            <person name="Castanera R."/>
            <person name="Culley D."/>
            <person name="Daum C."/>
            <person name="Ezra D."/>
            <person name="Gonzalez J."/>
            <person name="Henrissat B."/>
            <person name="Kuo A."/>
            <person name="Liang C."/>
            <person name="Lipzen A."/>
            <person name="Lutzoni F."/>
            <person name="Magnuson J."/>
            <person name="Mondo S."/>
            <person name="Nolan M."/>
            <person name="Ohm R."/>
            <person name="Pangilinan J."/>
            <person name="Park H.-J."/>
            <person name="Ramirez L."/>
            <person name="Alfaro M."/>
            <person name="Sun H."/>
            <person name="Tritt A."/>
            <person name="Yoshinaga Y."/>
            <person name="Zwiers L.-H."/>
            <person name="Turgeon B."/>
            <person name="Goodwin S."/>
            <person name="Spatafora J."/>
            <person name="Crous P."/>
            <person name="Grigoriev I."/>
        </authorList>
    </citation>
    <scope>NUCLEOTIDE SEQUENCE</scope>
    <source>
        <strain evidence="2">CBS 690.94</strain>
    </source>
</reference>
<dbReference type="EMBL" id="MU001496">
    <property type="protein sequence ID" value="KAF2447942.1"/>
    <property type="molecule type" value="Genomic_DNA"/>
</dbReference>
<proteinExistence type="predicted"/>
<gene>
    <name evidence="2" type="ORF">P171DRAFT_482642</name>
</gene>
<keyword evidence="3" id="KW-1185">Reference proteome</keyword>
<feature type="compositionally biased region" description="Polar residues" evidence="1">
    <location>
        <begin position="83"/>
        <end position="97"/>
    </location>
</feature>
<sequence length="103" mass="11227">MAMKTTAKAKKNMAAKTKTKADTEATMNSDTDTKLDTTSKKKKKKTTTNPTTAAHDLMRSHLRRPTLSLSTPLIPLGSIPLSQSCAPQSAAATQRTWQPPYRP</sequence>
<dbReference type="AlphaFoldDB" id="A0A9P4PPU5"/>
<dbReference type="Proteomes" id="UP000799764">
    <property type="component" value="Unassembled WGS sequence"/>
</dbReference>
<evidence type="ECO:0000256" key="1">
    <source>
        <dbReference type="SAM" id="MobiDB-lite"/>
    </source>
</evidence>
<evidence type="ECO:0000313" key="2">
    <source>
        <dbReference type="EMBL" id="KAF2447942.1"/>
    </source>
</evidence>
<organism evidence="2 3">
    <name type="scientific">Karstenula rhodostoma CBS 690.94</name>
    <dbReference type="NCBI Taxonomy" id="1392251"/>
    <lineage>
        <taxon>Eukaryota</taxon>
        <taxon>Fungi</taxon>
        <taxon>Dikarya</taxon>
        <taxon>Ascomycota</taxon>
        <taxon>Pezizomycotina</taxon>
        <taxon>Dothideomycetes</taxon>
        <taxon>Pleosporomycetidae</taxon>
        <taxon>Pleosporales</taxon>
        <taxon>Massarineae</taxon>
        <taxon>Didymosphaeriaceae</taxon>
        <taxon>Karstenula</taxon>
    </lineage>
</organism>
<protein>
    <submittedName>
        <fullName evidence="2">Uncharacterized protein</fullName>
    </submittedName>
</protein>
<feature type="region of interest" description="Disordered" evidence="1">
    <location>
        <begin position="83"/>
        <end position="103"/>
    </location>
</feature>
<comment type="caution">
    <text evidence="2">The sequence shown here is derived from an EMBL/GenBank/DDBJ whole genome shotgun (WGS) entry which is preliminary data.</text>
</comment>